<feature type="domain" description="CN hydrolase" evidence="5">
    <location>
        <begin position="1"/>
        <end position="144"/>
    </location>
</feature>
<evidence type="ECO:0000256" key="1">
    <source>
        <dbReference type="ARBA" id="ARBA00008129"/>
    </source>
</evidence>
<dbReference type="AlphaFoldDB" id="A0A7R7ZJ77"/>
<evidence type="ECO:0000256" key="2">
    <source>
        <dbReference type="ARBA" id="ARBA00022801"/>
    </source>
</evidence>
<dbReference type="EC" id="3.5.5.1" evidence="4"/>
<dbReference type="Gene3D" id="3.60.110.10">
    <property type="entry name" value="Carbon-nitrogen hydrolase"/>
    <property type="match status" value="1"/>
</dbReference>
<dbReference type="Pfam" id="PF00795">
    <property type="entry name" value="CN_hydrolase"/>
    <property type="match status" value="1"/>
</dbReference>
<dbReference type="PROSITE" id="PS50263">
    <property type="entry name" value="CN_HYDROLASE"/>
    <property type="match status" value="1"/>
</dbReference>
<gene>
    <name evidence="6" type="ORF">ACHE_10671A</name>
</gene>
<dbReference type="SUPFAM" id="SSF56317">
    <property type="entry name" value="Carbon-nitrogen hydrolase"/>
    <property type="match status" value="1"/>
</dbReference>
<evidence type="ECO:0000256" key="3">
    <source>
        <dbReference type="ARBA" id="ARBA00036406"/>
    </source>
</evidence>
<dbReference type="Proteomes" id="UP000637239">
    <property type="component" value="Chromosome 1"/>
</dbReference>
<evidence type="ECO:0000313" key="7">
    <source>
        <dbReference type="Proteomes" id="UP000637239"/>
    </source>
</evidence>
<comment type="similarity">
    <text evidence="1">Belongs to the carbon-nitrogen hydrolase superfamily. Nitrilase family.</text>
</comment>
<evidence type="ECO:0000259" key="5">
    <source>
        <dbReference type="PROSITE" id="PS50263"/>
    </source>
</evidence>
<dbReference type="KEGG" id="ache:ACHE_10671A"/>
<dbReference type="PANTHER" id="PTHR46044:SF14">
    <property type="entry name" value="ARYLACETONITRILASE"/>
    <property type="match status" value="1"/>
</dbReference>
<keyword evidence="7" id="KW-1185">Reference proteome</keyword>
<protein>
    <recommendedName>
        <fullName evidence="4">nitrilase</fullName>
        <ecNumber evidence="4">3.5.5.1</ecNumber>
    </recommendedName>
</protein>
<name>A0A7R7ZJ77_ASPCH</name>
<dbReference type="PANTHER" id="PTHR46044">
    <property type="entry name" value="NITRILASE"/>
    <property type="match status" value="1"/>
</dbReference>
<accession>A0A7R7ZJ77</accession>
<keyword evidence="2" id="KW-0378">Hydrolase</keyword>
<sequence length="144" mass="16165">MWSILPFVRDIVDEGCYFDLPAAVEKTCRFIEEAASKGCDLIAFPELWIPMYPGWIWQRPIDFEMVTEYIENSLRRDGPEMNSIYQCAASNNVSVVLGYPENDNHSLYLSQCIIGRDGKSRCTGAKLSPRTLSALSLATAAVPH</sequence>
<dbReference type="GO" id="GO:0000257">
    <property type="term" value="F:nitrilase activity"/>
    <property type="evidence" value="ECO:0007669"/>
    <property type="project" value="UniProtKB-EC"/>
</dbReference>
<evidence type="ECO:0000313" key="6">
    <source>
        <dbReference type="EMBL" id="BCR83269.1"/>
    </source>
</evidence>
<dbReference type="RefSeq" id="XP_043131791.1">
    <property type="nucleotide sequence ID" value="XM_043281864.1"/>
</dbReference>
<evidence type="ECO:0000256" key="4">
    <source>
        <dbReference type="ARBA" id="ARBA00039045"/>
    </source>
</evidence>
<comment type="catalytic activity">
    <reaction evidence="3">
        <text>a nitrile + 2 H2O = a carboxylate + NH4(+)</text>
        <dbReference type="Rhea" id="RHEA:21724"/>
        <dbReference type="ChEBI" id="CHEBI:15377"/>
        <dbReference type="ChEBI" id="CHEBI:18379"/>
        <dbReference type="ChEBI" id="CHEBI:28938"/>
        <dbReference type="ChEBI" id="CHEBI:29067"/>
        <dbReference type="EC" id="3.5.5.1"/>
    </reaction>
</comment>
<organism evidence="6 7">
    <name type="scientific">Aspergillus chevalieri</name>
    <name type="common">Eurotium chevalieri</name>
    <dbReference type="NCBI Taxonomy" id="182096"/>
    <lineage>
        <taxon>Eukaryota</taxon>
        <taxon>Fungi</taxon>
        <taxon>Dikarya</taxon>
        <taxon>Ascomycota</taxon>
        <taxon>Pezizomycotina</taxon>
        <taxon>Eurotiomycetes</taxon>
        <taxon>Eurotiomycetidae</taxon>
        <taxon>Eurotiales</taxon>
        <taxon>Aspergillaceae</taxon>
        <taxon>Aspergillus</taxon>
        <taxon>Aspergillus subgen. Aspergillus</taxon>
    </lineage>
</organism>
<dbReference type="GeneID" id="66977628"/>
<dbReference type="InterPro" id="IPR003010">
    <property type="entry name" value="C-N_Hydrolase"/>
</dbReference>
<reference evidence="6" key="1">
    <citation type="submission" date="2021-01" db="EMBL/GenBank/DDBJ databases">
        <authorList>
            <consortium name="Aspergillus chevalieri M1 genome sequencing consortium"/>
            <person name="Kazuki M."/>
            <person name="Futagami T."/>
        </authorList>
    </citation>
    <scope>NUCLEOTIDE SEQUENCE</scope>
    <source>
        <strain evidence="6">M1</strain>
    </source>
</reference>
<proteinExistence type="inferred from homology"/>
<dbReference type="InterPro" id="IPR044149">
    <property type="entry name" value="Nitrilases_CHs"/>
</dbReference>
<dbReference type="EMBL" id="AP024416">
    <property type="protein sequence ID" value="BCR83269.1"/>
    <property type="molecule type" value="Genomic_DNA"/>
</dbReference>
<reference evidence="6" key="2">
    <citation type="submission" date="2021-02" db="EMBL/GenBank/DDBJ databases">
        <title>Aspergillus chevalieri M1 genome sequence.</title>
        <authorList>
            <person name="Kadooka C."/>
            <person name="Mori K."/>
            <person name="Futagami T."/>
        </authorList>
    </citation>
    <scope>NUCLEOTIDE SEQUENCE</scope>
    <source>
        <strain evidence="6">M1</strain>
    </source>
</reference>
<dbReference type="InterPro" id="IPR036526">
    <property type="entry name" value="C-N_Hydrolase_sf"/>
</dbReference>